<evidence type="ECO:0000313" key="2">
    <source>
        <dbReference type="Proteomes" id="UP000271683"/>
    </source>
</evidence>
<comment type="caution">
    <text evidence="1">The sequence shown here is derived from an EMBL/GenBank/DDBJ whole genome shotgun (WGS) entry which is preliminary data.</text>
</comment>
<name>A0A3N1GMG1_9ACTN</name>
<dbReference type="OrthoDB" id="5195868at2"/>
<accession>A0A3N1GMG1</accession>
<sequence>MSTGRHRWEHRDAYNAHCVHCGTWAQKRPSPYGRHWFTEWRLPDGSYCDNYHGERTPPCEPTIGEPA</sequence>
<dbReference type="AlphaFoldDB" id="A0A3N1GMG1"/>
<evidence type="ECO:0000313" key="1">
    <source>
        <dbReference type="EMBL" id="ROP31443.1"/>
    </source>
</evidence>
<protein>
    <submittedName>
        <fullName evidence="1">Uncharacterized protein</fullName>
    </submittedName>
</protein>
<dbReference type="EMBL" id="RJKL01000001">
    <property type="protein sequence ID" value="ROP31443.1"/>
    <property type="molecule type" value="Genomic_DNA"/>
</dbReference>
<proteinExistence type="predicted"/>
<gene>
    <name evidence="1" type="ORF">EDD30_4345</name>
</gene>
<dbReference type="RefSeq" id="WP_071809796.1">
    <property type="nucleotide sequence ID" value="NZ_RJKL01000001.1"/>
</dbReference>
<dbReference type="Proteomes" id="UP000271683">
    <property type="component" value="Unassembled WGS sequence"/>
</dbReference>
<reference evidence="1 2" key="1">
    <citation type="submission" date="2018-11" db="EMBL/GenBank/DDBJ databases">
        <title>Sequencing the genomes of 1000 actinobacteria strains.</title>
        <authorList>
            <person name="Klenk H.-P."/>
        </authorList>
    </citation>
    <scope>NUCLEOTIDE SEQUENCE [LARGE SCALE GENOMIC DNA]</scope>
    <source>
        <strain evidence="1 2">DSM 43634</strain>
    </source>
</reference>
<organism evidence="1 2">
    <name type="scientific">Couchioplanes caeruleus</name>
    <dbReference type="NCBI Taxonomy" id="56438"/>
    <lineage>
        <taxon>Bacteria</taxon>
        <taxon>Bacillati</taxon>
        <taxon>Actinomycetota</taxon>
        <taxon>Actinomycetes</taxon>
        <taxon>Micromonosporales</taxon>
        <taxon>Micromonosporaceae</taxon>
        <taxon>Couchioplanes</taxon>
    </lineage>
</organism>